<name>A0A7N0VHB8_KALFE</name>
<evidence type="ECO:0000313" key="1">
    <source>
        <dbReference type="EnsemblPlants" id="Kaladp0902s0005.1.v1.1"/>
    </source>
</evidence>
<accession>A0A7N0VHB8</accession>
<keyword evidence="2" id="KW-1185">Reference proteome</keyword>
<dbReference type="AlphaFoldDB" id="A0A7N0VHB8"/>
<dbReference type="EnsemblPlants" id="Kaladp0902s0005.1.v1.1">
    <property type="protein sequence ID" value="Kaladp0902s0005.1.v1.1"/>
    <property type="gene ID" value="Kaladp0902s0005.v1.1"/>
</dbReference>
<dbReference type="Gramene" id="Kaladp0902s0005.1.v1.1">
    <property type="protein sequence ID" value="Kaladp0902s0005.1.v1.1"/>
    <property type="gene ID" value="Kaladp0902s0005.v1.1"/>
</dbReference>
<protein>
    <submittedName>
        <fullName evidence="1">Uncharacterized protein</fullName>
    </submittedName>
</protein>
<reference evidence="1" key="1">
    <citation type="submission" date="2021-01" db="UniProtKB">
        <authorList>
            <consortium name="EnsemblPlants"/>
        </authorList>
    </citation>
    <scope>IDENTIFICATION</scope>
</reference>
<dbReference type="Proteomes" id="UP000594263">
    <property type="component" value="Unplaced"/>
</dbReference>
<evidence type="ECO:0000313" key="2">
    <source>
        <dbReference type="Proteomes" id="UP000594263"/>
    </source>
</evidence>
<organism evidence="1 2">
    <name type="scientific">Kalanchoe fedtschenkoi</name>
    <name type="common">Lavender scallops</name>
    <name type="synonym">South American air plant</name>
    <dbReference type="NCBI Taxonomy" id="63787"/>
    <lineage>
        <taxon>Eukaryota</taxon>
        <taxon>Viridiplantae</taxon>
        <taxon>Streptophyta</taxon>
        <taxon>Embryophyta</taxon>
        <taxon>Tracheophyta</taxon>
        <taxon>Spermatophyta</taxon>
        <taxon>Magnoliopsida</taxon>
        <taxon>eudicotyledons</taxon>
        <taxon>Gunneridae</taxon>
        <taxon>Pentapetalae</taxon>
        <taxon>Saxifragales</taxon>
        <taxon>Crassulaceae</taxon>
        <taxon>Kalanchoe</taxon>
    </lineage>
</organism>
<sequence>MMIHSRQLNTARHGVEIWFFCWPEKLQRRMNFELFTRHHLARIQLTQIYLDIRGYNICRELGSLFDDIQICSCEVRCQRSYIKLHGI</sequence>
<proteinExistence type="predicted"/>